<dbReference type="PANTHER" id="PTHR46801">
    <property type="entry name" value="OS06G0309200 PROTEIN"/>
    <property type="match status" value="1"/>
</dbReference>
<dbReference type="GO" id="GO:0008289">
    <property type="term" value="F:lipid binding"/>
    <property type="evidence" value="ECO:0007669"/>
    <property type="project" value="InterPro"/>
</dbReference>
<dbReference type="AlphaFoldDB" id="A0A7J7L4P8"/>
<reference evidence="1 2" key="1">
    <citation type="journal article" date="2020" name="IScience">
        <title>Genome Sequencing of the Endangered Kingdonia uniflora (Circaeasteraceae, Ranunculales) Reveals Potential Mechanisms of Evolutionary Specialization.</title>
        <authorList>
            <person name="Sun Y."/>
            <person name="Deng T."/>
            <person name="Zhang A."/>
            <person name="Moore M.J."/>
            <person name="Landis J.B."/>
            <person name="Lin N."/>
            <person name="Zhang H."/>
            <person name="Zhang X."/>
            <person name="Huang J."/>
            <person name="Zhang X."/>
            <person name="Sun H."/>
            <person name="Wang H."/>
        </authorList>
    </citation>
    <scope>NUCLEOTIDE SEQUENCE [LARGE SCALE GENOMIC DNA]</scope>
    <source>
        <strain evidence="1">TB1705</strain>
        <tissue evidence="1">Leaf</tissue>
    </source>
</reference>
<accession>A0A7J7L4P8</accession>
<sequence length="253" mass="28055">MTGALLGKVNGMEVVFTLGLVNKEGTPKMSLVECDCNMNDITITLVGRASWFSKFFSIFGDAFEGQIKSTMELTIIKRIKDGIPKLDSLLQTVLKEISVDDISFLNVTYVNEPLLGNSSVGLEINGSFISTYECVGPKYYHESKQASVSRNDLSKLLEISIEEHVLNSGSNVYFITGDRLMTPKPMLNHLHKLMSPLLHVYPGWTTAAERCMNCYCGAKSSRCMDARASSYAVILRNNLIGRVSLDDFTQTLK</sequence>
<dbReference type="Gene3D" id="3.15.20.10">
    <property type="entry name" value="Bactericidal permeability-increasing protein, domain 2"/>
    <property type="match status" value="1"/>
</dbReference>
<name>A0A7J7L4P8_9MAGN</name>
<dbReference type="EMBL" id="JACGCM010002647">
    <property type="protein sequence ID" value="KAF6137534.1"/>
    <property type="molecule type" value="Genomic_DNA"/>
</dbReference>
<dbReference type="Gene3D" id="3.15.10.10">
    <property type="entry name" value="Bactericidal permeability-increasing protein, domain 1"/>
    <property type="match status" value="1"/>
</dbReference>
<gene>
    <name evidence="1" type="ORF">GIB67_031813</name>
</gene>
<dbReference type="InterPro" id="IPR017943">
    <property type="entry name" value="Bactericidal_perm-incr_a/b_dom"/>
</dbReference>
<comment type="caution">
    <text evidence="1">The sequence shown here is derived from an EMBL/GenBank/DDBJ whole genome shotgun (WGS) entry which is preliminary data.</text>
</comment>
<dbReference type="PANTHER" id="PTHR46801:SF2">
    <property type="entry name" value="LIPOPOLYSACCHARIDE-BINDING PROTEIN"/>
    <property type="match status" value="1"/>
</dbReference>
<dbReference type="OrthoDB" id="10255543at2759"/>
<evidence type="ECO:0000313" key="2">
    <source>
        <dbReference type="Proteomes" id="UP000541444"/>
    </source>
</evidence>
<keyword evidence="2" id="KW-1185">Reference proteome</keyword>
<proteinExistence type="predicted"/>
<organism evidence="1 2">
    <name type="scientific">Kingdonia uniflora</name>
    <dbReference type="NCBI Taxonomy" id="39325"/>
    <lineage>
        <taxon>Eukaryota</taxon>
        <taxon>Viridiplantae</taxon>
        <taxon>Streptophyta</taxon>
        <taxon>Embryophyta</taxon>
        <taxon>Tracheophyta</taxon>
        <taxon>Spermatophyta</taxon>
        <taxon>Magnoliopsida</taxon>
        <taxon>Ranunculales</taxon>
        <taxon>Circaeasteraceae</taxon>
        <taxon>Kingdonia</taxon>
    </lineage>
</organism>
<evidence type="ECO:0000313" key="1">
    <source>
        <dbReference type="EMBL" id="KAF6137534.1"/>
    </source>
</evidence>
<dbReference type="InterPro" id="IPR045897">
    <property type="entry name" value="BPI/LBP_pln"/>
</dbReference>
<dbReference type="SUPFAM" id="SSF55394">
    <property type="entry name" value="Bactericidal permeability-increasing protein, BPI"/>
    <property type="match status" value="1"/>
</dbReference>
<protein>
    <submittedName>
        <fullName evidence="1">Uncharacterized protein</fullName>
    </submittedName>
</protein>
<dbReference type="Proteomes" id="UP000541444">
    <property type="component" value="Unassembled WGS sequence"/>
</dbReference>